<sequence length="420" mass="47385">MPHNNDKENRSPDPKRLRAKAKSSNANVESTTAPQDDGSRVTELESACLGTFVQRNTYLLRALLQESQDKLRALQQSKKTHKSSKRTHRVKEGSIPVPPHASSAKLGDIKSQLRYTPKQWRALRSCARDSIRGACLNWDRGWKAQSTTKLGTVYKVIEDDFPELRRFEGQWAVNRIVKDVWDNRKMYINCADNINTYIGRRAAARAGVSSDSPPRGTPNPSPHPSPRRSPSPGPSEPHRVPRPRPLCVPSSDDESGDDLLNFSDNESRHDGDDDDEDSATTAKGKGKRRAGSDGGCWRTPVVVIMSCTLAMHTNFIWIGIYFNLTKLFANSILATLNLRNWYRHMHRPMGISLARDPHMRNTVQVEMNRAHAPTSPRTEAMPQDADSDDVLEVQVNKQIEYHVEMDKYSTLDRVPKTMDL</sequence>
<reference evidence="3" key="1">
    <citation type="submission" date="2023-03" db="EMBL/GenBank/DDBJ databases">
        <title>Massive genome expansion in bonnet fungi (Mycena s.s.) driven by repeated elements and novel gene families across ecological guilds.</title>
        <authorList>
            <consortium name="Lawrence Berkeley National Laboratory"/>
            <person name="Harder C.B."/>
            <person name="Miyauchi S."/>
            <person name="Viragh M."/>
            <person name="Kuo A."/>
            <person name="Thoen E."/>
            <person name="Andreopoulos B."/>
            <person name="Lu D."/>
            <person name="Skrede I."/>
            <person name="Drula E."/>
            <person name="Henrissat B."/>
            <person name="Morin E."/>
            <person name="Kohler A."/>
            <person name="Barry K."/>
            <person name="LaButti K."/>
            <person name="Morin E."/>
            <person name="Salamov A."/>
            <person name="Lipzen A."/>
            <person name="Mereny Z."/>
            <person name="Hegedus B."/>
            <person name="Baldrian P."/>
            <person name="Stursova M."/>
            <person name="Weitz H."/>
            <person name="Taylor A."/>
            <person name="Grigoriev I.V."/>
            <person name="Nagy L.G."/>
            <person name="Martin F."/>
            <person name="Kauserud H."/>
        </authorList>
    </citation>
    <scope>NUCLEOTIDE SEQUENCE</scope>
    <source>
        <strain evidence="3">9284</strain>
    </source>
</reference>
<feature type="compositionally biased region" description="Basic and acidic residues" evidence="1">
    <location>
        <begin position="1"/>
        <end position="16"/>
    </location>
</feature>
<evidence type="ECO:0000313" key="3">
    <source>
        <dbReference type="EMBL" id="KAJ7636787.1"/>
    </source>
</evidence>
<evidence type="ECO:0000256" key="1">
    <source>
        <dbReference type="SAM" id="MobiDB-lite"/>
    </source>
</evidence>
<keyword evidence="2" id="KW-0812">Transmembrane</keyword>
<evidence type="ECO:0000256" key="2">
    <source>
        <dbReference type="SAM" id="Phobius"/>
    </source>
</evidence>
<dbReference type="AlphaFoldDB" id="A0AAD7C1Q6"/>
<feature type="region of interest" description="Disordered" evidence="1">
    <location>
        <begin position="73"/>
        <end position="104"/>
    </location>
</feature>
<dbReference type="Proteomes" id="UP001221142">
    <property type="component" value="Unassembled WGS sequence"/>
</dbReference>
<feature type="compositionally biased region" description="Polar residues" evidence="1">
    <location>
        <begin position="22"/>
        <end position="34"/>
    </location>
</feature>
<name>A0AAD7C1Q6_9AGAR</name>
<keyword evidence="2" id="KW-0472">Membrane</keyword>
<comment type="caution">
    <text evidence="3">The sequence shown here is derived from an EMBL/GenBank/DDBJ whole genome shotgun (WGS) entry which is preliminary data.</text>
</comment>
<protein>
    <submittedName>
        <fullName evidence="3">Uncharacterized protein</fullName>
    </submittedName>
</protein>
<feature type="region of interest" description="Disordered" evidence="1">
    <location>
        <begin position="1"/>
        <end position="41"/>
    </location>
</feature>
<organism evidence="3 4">
    <name type="scientific">Roridomyces roridus</name>
    <dbReference type="NCBI Taxonomy" id="1738132"/>
    <lineage>
        <taxon>Eukaryota</taxon>
        <taxon>Fungi</taxon>
        <taxon>Dikarya</taxon>
        <taxon>Basidiomycota</taxon>
        <taxon>Agaricomycotina</taxon>
        <taxon>Agaricomycetes</taxon>
        <taxon>Agaricomycetidae</taxon>
        <taxon>Agaricales</taxon>
        <taxon>Marasmiineae</taxon>
        <taxon>Mycenaceae</taxon>
        <taxon>Roridomyces</taxon>
    </lineage>
</organism>
<feature type="region of interest" description="Disordered" evidence="1">
    <location>
        <begin position="205"/>
        <end position="295"/>
    </location>
</feature>
<proteinExistence type="predicted"/>
<feature type="transmembrane region" description="Helical" evidence="2">
    <location>
        <begin position="315"/>
        <end position="338"/>
    </location>
</feature>
<keyword evidence="2" id="KW-1133">Transmembrane helix</keyword>
<dbReference type="EMBL" id="JARKIF010000006">
    <property type="protein sequence ID" value="KAJ7636787.1"/>
    <property type="molecule type" value="Genomic_DNA"/>
</dbReference>
<evidence type="ECO:0000313" key="4">
    <source>
        <dbReference type="Proteomes" id="UP001221142"/>
    </source>
</evidence>
<keyword evidence="4" id="KW-1185">Reference proteome</keyword>
<gene>
    <name evidence="3" type="ORF">FB45DRAFT_1024886</name>
</gene>
<feature type="compositionally biased region" description="Pro residues" evidence="1">
    <location>
        <begin position="215"/>
        <end position="235"/>
    </location>
</feature>
<feature type="compositionally biased region" description="Basic residues" evidence="1">
    <location>
        <begin position="78"/>
        <end position="89"/>
    </location>
</feature>
<accession>A0AAD7C1Q6</accession>